<dbReference type="Gene3D" id="1.10.10.10">
    <property type="entry name" value="Winged helix-like DNA-binding domain superfamily/Winged helix DNA-binding domain"/>
    <property type="match status" value="1"/>
</dbReference>
<dbReference type="GO" id="GO:0006950">
    <property type="term" value="P:response to stress"/>
    <property type="evidence" value="ECO:0007669"/>
    <property type="project" value="TreeGrafter"/>
</dbReference>
<dbReference type="InterPro" id="IPR036390">
    <property type="entry name" value="WH_DNA-bd_sf"/>
</dbReference>
<dbReference type="InterPro" id="IPR036388">
    <property type="entry name" value="WH-like_DNA-bd_sf"/>
</dbReference>
<sequence length="133" mass="14444">MAGFFHAYQAFTAGADRMLAERGLARVHHRILFFVAYQPGLSVGALLALLGVSKQALNLPLRQLTQAGLIEATPAMHDRRVKSLQLTDSGRALEAALCTEQQRLLGVAAASMGEDDARRWQAFNRALAGAREN</sequence>
<dbReference type="SMART" id="SM00347">
    <property type="entry name" value="HTH_MARR"/>
    <property type="match status" value="1"/>
</dbReference>
<dbReference type="PANTHER" id="PTHR33164:SF44">
    <property type="entry name" value="TRANSCRIPTIONAL REGULATORY PROTEIN"/>
    <property type="match status" value="1"/>
</dbReference>
<feature type="transmembrane region" description="Helical" evidence="1">
    <location>
        <begin position="31"/>
        <end position="52"/>
    </location>
</feature>
<feature type="domain" description="HTH marR-type" evidence="2">
    <location>
        <begin position="1"/>
        <end position="132"/>
    </location>
</feature>
<dbReference type="PANTHER" id="PTHR33164">
    <property type="entry name" value="TRANSCRIPTIONAL REGULATOR, MARR FAMILY"/>
    <property type="match status" value="1"/>
</dbReference>
<dbReference type="OrthoDB" id="9799368at2"/>
<keyword evidence="1" id="KW-0812">Transmembrane</keyword>
<organism evidence="3 4">
    <name type="scientific">Crenobacter intestini</name>
    <dbReference type="NCBI Taxonomy" id="2563443"/>
    <lineage>
        <taxon>Bacteria</taxon>
        <taxon>Pseudomonadati</taxon>
        <taxon>Pseudomonadota</taxon>
        <taxon>Betaproteobacteria</taxon>
        <taxon>Neisseriales</taxon>
        <taxon>Neisseriaceae</taxon>
        <taxon>Crenobacter</taxon>
    </lineage>
</organism>
<keyword evidence="4" id="KW-1185">Reference proteome</keyword>
<dbReference type="InterPro" id="IPR000835">
    <property type="entry name" value="HTH_MarR-typ"/>
</dbReference>
<dbReference type="AlphaFoldDB" id="A0A4T0UJL7"/>
<reference evidence="3 4" key="1">
    <citation type="submission" date="2019-04" db="EMBL/GenBank/DDBJ databases">
        <title>Crenobacter sp. nov.</title>
        <authorList>
            <person name="Shi S."/>
        </authorList>
    </citation>
    <scope>NUCLEOTIDE SEQUENCE [LARGE SCALE GENOMIC DNA]</scope>
    <source>
        <strain evidence="3 4">GY 70310</strain>
    </source>
</reference>
<evidence type="ECO:0000313" key="3">
    <source>
        <dbReference type="EMBL" id="TIC78760.1"/>
    </source>
</evidence>
<evidence type="ECO:0000259" key="2">
    <source>
        <dbReference type="PROSITE" id="PS50995"/>
    </source>
</evidence>
<proteinExistence type="predicted"/>
<dbReference type="InterPro" id="IPR039422">
    <property type="entry name" value="MarR/SlyA-like"/>
</dbReference>
<dbReference type="Proteomes" id="UP000308891">
    <property type="component" value="Unassembled WGS sequence"/>
</dbReference>
<evidence type="ECO:0000313" key="4">
    <source>
        <dbReference type="Proteomes" id="UP000308891"/>
    </source>
</evidence>
<name>A0A4T0UJL7_9NEIS</name>
<comment type="caution">
    <text evidence="3">The sequence shown here is derived from an EMBL/GenBank/DDBJ whole genome shotgun (WGS) entry which is preliminary data.</text>
</comment>
<dbReference type="EMBL" id="STGJ01000022">
    <property type="protein sequence ID" value="TIC78760.1"/>
    <property type="molecule type" value="Genomic_DNA"/>
</dbReference>
<protein>
    <submittedName>
        <fullName evidence="3">Winged helix-turn-helix transcriptional regulator</fullName>
    </submittedName>
</protein>
<dbReference type="Pfam" id="PF12802">
    <property type="entry name" value="MarR_2"/>
    <property type="match status" value="1"/>
</dbReference>
<dbReference type="PROSITE" id="PS50995">
    <property type="entry name" value="HTH_MARR_2"/>
    <property type="match status" value="1"/>
</dbReference>
<keyword evidence="1" id="KW-1133">Transmembrane helix</keyword>
<dbReference type="GO" id="GO:0003700">
    <property type="term" value="F:DNA-binding transcription factor activity"/>
    <property type="evidence" value="ECO:0007669"/>
    <property type="project" value="InterPro"/>
</dbReference>
<accession>A0A4T0UJL7</accession>
<gene>
    <name evidence="3" type="ORF">E5K04_15020</name>
</gene>
<evidence type="ECO:0000256" key="1">
    <source>
        <dbReference type="SAM" id="Phobius"/>
    </source>
</evidence>
<dbReference type="SUPFAM" id="SSF46785">
    <property type="entry name" value="Winged helix' DNA-binding domain"/>
    <property type="match status" value="1"/>
</dbReference>
<keyword evidence="1" id="KW-0472">Membrane</keyword>